<evidence type="ECO:0000313" key="13">
    <source>
        <dbReference type="Proteomes" id="UP000191144"/>
    </source>
</evidence>
<dbReference type="GO" id="GO:0071013">
    <property type="term" value="C:catalytic step 2 spliceosome"/>
    <property type="evidence" value="ECO:0007669"/>
    <property type="project" value="TreeGrafter"/>
</dbReference>
<keyword evidence="13" id="KW-1185">Reference proteome</keyword>
<dbReference type="InterPro" id="IPR034100">
    <property type="entry name" value="Sm_F"/>
</dbReference>
<keyword evidence="8" id="KW-0687">Ribonucleoprotein</keyword>
<keyword evidence="7" id="KW-0539">Nucleus</keyword>
<comment type="subcellular location">
    <subcellularLocation>
        <location evidence="1">Nucleus</location>
    </subcellularLocation>
</comment>
<dbReference type="Pfam" id="PF01423">
    <property type="entry name" value="LSM"/>
    <property type="match status" value="1"/>
</dbReference>
<dbReference type="OrthoDB" id="409625at2759"/>
<dbReference type="InterPro" id="IPR010920">
    <property type="entry name" value="LSM_dom_sf"/>
</dbReference>
<dbReference type="InterPro" id="IPR047575">
    <property type="entry name" value="Sm"/>
</dbReference>
<keyword evidence="4" id="KW-0747">Spliceosome</keyword>
<evidence type="ECO:0000256" key="1">
    <source>
        <dbReference type="ARBA" id="ARBA00004123"/>
    </source>
</evidence>
<evidence type="ECO:0000256" key="10">
    <source>
        <dbReference type="SAM" id="MobiDB-lite"/>
    </source>
</evidence>
<comment type="similarity">
    <text evidence="2">Belongs to the snRNP Sm proteins family. SmF/LSm6 subfamily.</text>
</comment>
<dbReference type="PANTHER" id="PTHR11021">
    <property type="entry name" value="SMALL NUCLEAR RIBONUCLEOPROTEIN F SNRNP-F"/>
    <property type="match status" value="1"/>
</dbReference>
<dbReference type="SUPFAM" id="SSF50182">
    <property type="entry name" value="Sm-like ribonucleoproteins"/>
    <property type="match status" value="1"/>
</dbReference>
<dbReference type="EMBL" id="LT598477">
    <property type="protein sequence ID" value="SCU97525.1"/>
    <property type="molecule type" value="Genomic_DNA"/>
</dbReference>
<dbReference type="InterPro" id="IPR001163">
    <property type="entry name" value="Sm_dom_euk/arc"/>
</dbReference>
<accession>A0A1G4K1S3</accession>
<evidence type="ECO:0000256" key="9">
    <source>
        <dbReference type="ARBA" id="ARBA00030144"/>
    </source>
</evidence>
<keyword evidence="3" id="KW-0507">mRNA processing</keyword>
<evidence type="ECO:0000256" key="2">
    <source>
        <dbReference type="ARBA" id="ARBA00007927"/>
    </source>
</evidence>
<protein>
    <recommendedName>
        <fullName evidence="9">Sm protein F</fullName>
    </recommendedName>
</protein>
<dbReference type="GO" id="GO:0005685">
    <property type="term" value="C:U1 snRNP"/>
    <property type="evidence" value="ECO:0007669"/>
    <property type="project" value="TreeGrafter"/>
</dbReference>
<dbReference type="FunFam" id="2.30.30.100:FF:000070">
    <property type="entry name" value="Small nuclear ribonucleoprotein F"/>
    <property type="match status" value="1"/>
</dbReference>
<dbReference type="GO" id="GO:0000398">
    <property type="term" value="P:mRNA splicing, via spliceosome"/>
    <property type="evidence" value="ECO:0007669"/>
    <property type="project" value="InterPro"/>
</dbReference>
<dbReference type="InterPro" id="IPR016487">
    <property type="entry name" value="Lsm6/sSmF"/>
</dbReference>
<organism evidence="12 13">
    <name type="scientific">Lachancea meyersii CBS 8951</name>
    <dbReference type="NCBI Taxonomy" id="1266667"/>
    <lineage>
        <taxon>Eukaryota</taxon>
        <taxon>Fungi</taxon>
        <taxon>Dikarya</taxon>
        <taxon>Ascomycota</taxon>
        <taxon>Saccharomycotina</taxon>
        <taxon>Saccharomycetes</taxon>
        <taxon>Saccharomycetales</taxon>
        <taxon>Saccharomycetaceae</taxon>
        <taxon>Lachancea</taxon>
    </lineage>
</organism>
<feature type="region of interest" description="Disordered" evidence="10">
    <location>
        <begin position="82"/>
        <end position="121"/>
    </location>
</feature>
<dbReference type="PROSITE" id="PS52002">
    <property type="entry name" value="SM"/>
    <property type="match status" value="1"/>
</dbReference>
<dbReference type="PANTHER" id="PTHR11021:SF0">
    <property type="entry name" value="SMALL NUCLEAR RIBONUCLEOPROTEIN F"/>
    <property type="match status" value="1"/>
</dbReference>
<evidence type="ECO:0000256" key="8">
    <source>
        <dbReference type="ARBA" id="ARBA00023274"/>
    </source>
</evidence>
<proteinExistence type="inferred from homology"/>
<name>A0A1G4K1S3_9SACH</name>
<evidence type="ECO:0000256" key="3">
    <source>
        <dbReference type="ARBA" id="ARBA00022664"/>
    </source>
</evidence>
<sequence>MSTLSPINPKPFLRDLINKKIVVTLKFNKTQYKGVLVSTDNYFNLQLSDAEEFIDSQSKGKIGDIFLRCNNVLWIGKDLSEKSGSVSADSAPAEATRGANAVLEAQETEISQDAAPPQTAT</sequence>
<evidence type="ECO:0000259" key="11">
    <source>
        <dbReference type="PROSITE" id="PS52002"/>
    </source>
</evidence>
<gene>
    <name evidence="12" type="ORF">LAME_0F19966G</name>
</gene>
<dbReference type="GO" id="GO:0003723">
    <property type="term" value="F:RNA binding"/>
    <property type="evidence" value="ECO:0007669"/>
    <property type="project" value="UniProtKB-KW"/>
</dbReference>
<evidence type="ECO:0000256" key="7">
    <source>
        <dbReference type="ARBA" id="ARBA00023242"/>
    </source>
</evidence>
<dbReference type="AlphaFoldDB" id="A0A1G4K1S3"/>
<dbReference type="GO" id="GO:0034715">
    <property type="term" value="C:pICln-Sm protein complex"/>
    <property type="evidence" value="ECO:0007669"/>
    <property type="project" value="TreeGrafter"/>
</dbReference>
<evidence type="ECO:0000256" key="4">
    <source>
        <dbReference type="ARBA" id="ARBA00022728"/>
    </source>
</evidence>
<evidence type="ECO:0000313" key="12">
    <source>
        <dbReference type="EMBL" id="SCU97525.1"/>
    </source>
</evidence>
<dbReference type="Gene3D" id="2.30.30.100">
    <property type="match status" value="1"/>
</dbReference>
<reference evidence="13" key="1">
    <citation type="submission" date="2016-03" db="EMBL/GenBank/DDBJ databases">
        <authorList>
            <person name="Devillers Hugo."/>
        </authorList>
    </citation>
    <scope>NUCLEOTIDE SEQUENCE [LARGE SCALE GENOMIC DNA]</scope>
</reference>
<dbReference type="CDD" id="cd01722">
    <property type="entry name" value="Sm_F"/>
    <property type="match status" value="1"/>
</dbReference>
<feature type="domain" description="Sm" evidence="11">
    <location>
        <begin position="8"/>
        <end position="81"/>
    </location>
</feature>
<keyword evidence="5" id="KW-0694">RNA-binding</keyword>
<evidence type="ECO:0000256" key="6">
    <source>
        <dbReference type="ARBA" id="ARBA00023187"/>
    </source>
</evidence>
<keyword evidence="6" id="KW-0508">mRNA splicing</keyword>
<dbReference type="Proteomes" id="UP000191144">
    <property type="component" value="Chromosome F"/>
</dbReference>
<evidence type="ECO:0000256" key="5">
    <source>
        <dbReference type="ARBA" id="ARBA00022884"/>
    </source>
</evidence>
<dbReference type="SMART" id="SM00651">
    <property type="entry name" value="Sm"/>
    <property type="match status" value="1"/>
</dbReference>